<dbReference type="Proteomes" id="UP000244929">
    <property type="component" value="Chromosome"/>
</dbReference>
<name>A0A2S1R1H4_9FLAO</name>
<evidence type="ECO:0000313" key="3">
    <source>
        <dbReference type="Proteomes" id="UP000244929"/>
    </source>
</evidence>
<keyword evidence="3" id="KW-1185">Reference proteome</keyword>
<feature type="signal peptide" evidence="1">
    <location>
        <begin position="1"/>
        <end position="18"/>
    </location>
</feature>
<evidence type="ECO:0000313" key="2">
    <source>
        <dbReference type="EMBL" id="AWH86494.1"/>
    </source>
</evidence>
<protein>
    <recommendedName>
        <fullName evidence="4">Gliding motility protein RemB</fullName>
    </recommendedName>
</protein>
<sequence length="140" mass="15759">MKKYLLFFAIAAGFTAKAQVSGNSAPMTKANDSIVFQKPDFTFYSKNYNTIFDYYQYTFDAQKISKRSVYVGANNKFYFGQNAGFVTDMPQPSFNSYRLDSGYAYDIVGLVRGINLIVNSGKDYSVKLKPKGVEFFTGNP</sequence>
<reference evidence="2 3" key="1">
    <citation type="submission" date="2018-04" db="EMBL/GenBank/DDBJ databases">
        <title>Genome sequencing of Flavobacterium sp. HYN0059.</title>
        <authorList>
            <person name="Yi H."/>
            <person name="Baek C."/>
        </authorList>
    </citation>
    <scope>NUCLEOTIDE SEQUENCE [LARGE SCALE GENOMIC DNA]</scope>
    <source>
        <strain evidence="2 3">HYN0059</strain>
    </source>
</reference>
<organism evidence="2 3">
    <name type="scientific">Flavobacterium album</name>
    <dbReference type="NCBI Taxonomy" id="2175091"/>
    <lineage>
        <taxon>Bacteria</taxon>
        <taxon>Pseudomonadati</taxon>
        <taxon>Bacteroidota</taxon>
        <taxon>Flavobacteriia</taxon>
        <taxon>Flavobacteriales</taxon>
        <taxon>Flavobacteriaceae</taxon>
        <taxon>Flavobacterium</taxon>
    </lineage>
</organism>
<gene>
    <name evidence="2" type="ORF">HYN59_15865</name>
</gene>
<evidence type="ECO:0008006" key="4">
    <source>
        <dbReference type="Google" id="ProtNLM"/>
    </source>
</evidence>
<dbReference type="KEGG" id="falb:HYN59_15865"/>
<dbReference type="AlphaFoldDB" id="A0A2S1R1H4"/>
<keyword evidence="1" id="KW-0732">Signal</keyword>
<dbReference type="RefSeq" id="WP_108779217.1">
    <property type="nucleotide sequence ID" value="NZ_CP029186.1"/>
</dbReference>
<dbReference type="OrthoDB" id="1376909at2"/>
<accession>A0A2S1R1H4</accession>
<feature type="chain" id="PRO_5015678470" description="Gliding motility protein RemB" evidence="1">
    <location>
        <begin position="19"/>
        <end position="140"/>
    </location>
</feature>
<proteinExistence type="predicted"/>
<evidence type="ECO:0000256" key="1">
    <source>
        <dbReference type="SAM" id="SignalP"/>
    </source>
</evidence>
<dbReference type="EMBL" id="CP029186">
    <property type="protein sequence ID" value="AWH86494.1"/>
    <property type="molecule type" value="Genomic_DNA"/>
</dbReference>